<dbReference type="InterPro" id="IPR050490">
    <property type="entry name" value="Bact_solute-bd_prot1"/>
</dbReference>
<dbReference type="SUPFAM" id="SSF53850">
    <property type="entry name" value="Periplasmic binding protein-like II"/>
    <property type="match status" value="1"/>
</dbReference>
<organism evidence="7 8">
    <name type="scientific">Phytoactinopolyspora mesophila</name>
    <dbReference type="NCBI Taxonomy" id="2650750"/>
    <lineage>
        <taxon>Bacteria</taxon>
        <taxon>Bacillati</taxon>
        <taxon>Actinomycetota</taxon>
        <taxon>Actinomycetes</taxon>
        <taxon>Jiangellales</taxon>
        <taxon>Jiangellaceae</taxon>
        <taxon>Phytoactinopolyspora</taxon>
    </lineage>
</organism>
<gene>
    <name evidence="7" type="ORF">F7O44_05525</name>
</gene>
<keyword evidence="8" id="KW-1185">Reference proteome</keyword>
<accession>A0A7K3LZV8</accession>
<feature type="signal peptide" evidence="6">
    <location>
        <begin position="1"/>
        <end position="28"/>
    </location>
</feature>
<dbReference type="Gene3D" id="3.40.190.10">
    <property type="entry name" value="Periplasmic binding protein-like II"/>
    <property type="match status" value="1"/>
</dbReference>
<protein>
    <submittedName>
        <fullName evidence="7">Extracellular solute-binding protein</fullName>
    </submittedName>
</protein>
<evidence type="ECO:0000256" key="1">
    <source>
        <dbReference type="ARBA" id="ARBA00022475"/>
    </source>
</evidence>
<dbReference type="InterPro" id="IPR006059">
    <property type="entry name" value="SBP"/>
</dbReference>
<keyword evidence="4" id="KW-0564">Palmitate</keyword>
<dbReference type="PANTHER" id="PTHR43649:SF33">
    <property type="entry name" value="POLYGALACTURONAN_RHAMNOGALACTURONAN-BINDING PROTEIN YTCQ"/>
    <property type="match status" value="1"/>
</dbReference>
<keyword evidence="5" id="KW-0449">Lipoprotein</keyword>
<comment type="caution">
    <text evidence="7">The sequence shown here is derived from an EMBL/GenBank/DDBJ whole genome shotgun (WGS) entry which is preliminary data.</text>
</comment>
<evidence type="ECO:0000313" key="8">
    <source>
        <dbReference type="Proteomes" id="UP000460435"/>
    </source>
</evidence>
<evidence type="ECO:0000256" key="5">
    <source>
        <dbReference type="ARBA" id="ARBA00023288"/>
    </source>
</evidence>
<name>A0A7K3LZV8_9ACTN</name>
<evidence type="ECO:0000313" key="7">
    <source>
        <dbReference type="EMBL" id="NDL56530.1"/>
    </source>
</evidence>
<dbReference type="CDD" id="cd13585">
    <property type="entry name" value="PBP2_TMBP_like"/>
    <property type="match status" value="1"/>
</dbReference>
<dbReference type="RefSeq" id="WP_162449097.1">
    <property type="nucleotide sequence ID" value="NZ_WLZY01000001.1"/>
</dbReference>
<evidence type="ECO:0000256" key="4">
    <source>
        <dbReference type="ARBA" id="ARBA00023139"/>
    </source>
</evidence>
<evidence type="ECO:0000256" key="3">
    <source>
        <dbReference type="ARBA" id="ARBA00023136"/>
    </source>
</evidence>
<dbReference type="Proteomes" id="UP000460435">
    <property type="component" value="Unassembled WGS sequence"/>
</dbReference>
<keyword evidence="1" id="KW-1003">Cell membrane</keyword>
<sequence length="445" mass="48043">MKNAPCPNRRAAVAVLAAGVLIALSACSGDDESSAEDATLEVWTRSNAEAAASYQLVFDAFTEETGIEIDYQPVQEFDTQLQARAGQGDLPDVLINDASSLGNYVAQGFVLPIDRESIEGHDEISDETWEQNLGTDGAYYGVPWSRQANITFIRKDWREELGYDVPTTWEELSALAEAFATEDPNGSGEDDTYGMVVPGSAQAGYIARWGNSYLWQAGAEILEDNGDGTFTSAINSPEAAEAMGWIRDQFCTPGIVVPGSVNLTTAETPFFGEGTAGIYLTGPYNISTFDLAVGQENVEIIPMPAGPASSTTFAEGETIYFGASSEKEDLQKQLAEFLISPDAQEIAMQVVETDSGMTTQPVVRLPVNQNVDIVEVTGDERWGIVQDSYIADSKPFPWSIDFLPFRQILADGMNAMASDCNSDIEAGLAAIDEQFQAQLESQDLS</sequence>
<dbReference type="AlphaFoldDB" id="A0A7K3LZV8"/>
<dbReference type="EMBL" id="WLZY01000001">
    <property type="protein sequence ID" value="NDL56530.1"/>
    <property type="molecule type" value="Genomic_DNA"/>
</dbReference>
<dbReference type="Pfam" id="PF01547">
    <property type="entry name" value="SBP_bac_1"/>
    <property type="match status" value="1"/>
</dbReference>
<reference evidence="7 8" key="1">
    <citation type="submission" date="2019-11" db="EMBL/GenBank/DDBJ databases">
        <authorList>
            <person name="Li X.-J."/>
            <person name="Feng X.-M."/>
        </authorList>
    </citation>
    <scope>NUCLEOTIDE SEQUENCE [LARGE SCALE GENOMIC DNA]</scope>
    <source>
        <strain evidence="7 8">XMNu-373</strain>
    </source>
</reference>
<dbReference type="PANTHER" id="PTHR43649">
    <property type="entry name" value="ARABINOSE-BINDING PROTEIN-RELATED"/>
    <property type="match status" value="1"/>
</dbReference>
<evidence type="ECO:0000256" key="6">
    <source>
        <dbReference type="SAM" id="SignalP"/>
    </source>
</evidence>
<proteinExistence type="predicted"/>
<dbReference type="PROSITE" id="PS51257">
    <property type="entry name" value="PROKAR_LIPOPROTEIN"/>
    <property type="match status" value="1"/>
</dbReference>
<evidence type="ECO:0000256" key="2">
    <source>
        <dbReference type="ARBA" id="ARBA00022729"/>
    </source>
</evidence>
<feature type="chain" id="PRO_5038731681" evidence="6">
    <location>
        <begin position="29"/>
        <end position="445"/>
    </location>
</feature>
<keyword evidence="3" id="KW-0472">Membrane</keyword>
<keyword evidence="2 6" id="KW-0732">Signal</keyword>